<protein>
    <submittedName>
        <fullName evidence="2">Uncharacterized protein</fullName>
    </submittedName>
</protein>
<keyword evidence="3" id="KW-1185">Reference proteome</keyword>
<name>A0A5D3FWM5_9ACTN</name>
<gene>
    <name evidence="2" type="ORF">FXF68_01245</name>
</gene>
<organism evidence="2 3">
    <name type="scientific">Actinomadura decatromicini</name>
    <dbReference type="NCBI Taxonomy" id="2604572"/>
    <lineage>
        <taxon>Bacteria</taxon>
        <taxon>Bacillati</taxon>
        <taxon>Actinomycetota</taxon>
        <taxon>Actinomycetes</taxon>
        <taxon>Streptosporangiales</taxon>
        <taxon>Thermomonosporaceae</taxon>
        <taxon>Actinomadura</taxon>
    </lineage>
</organism>
<dbReference type="AlphaFoldDB" id="A0A5D3FWM5"/>
<dbReference type="Proteomes" id="UP000323505">
    <property type="component" value="Unassembled WGS sequence"/>
</dbReference>
<proteinExistence type="predicted"/>
<comment type="caution">
    <text evidence="2">The sequence shown here is derived from an EMBL/GenBank/DDBJ whole genome shotgun (WGS) entry which is preliminary data.</text>
</comment>
<dbReference type="RefSeq" id="WP_148756961.1">
    <property type="nucleotide sequence ID" value="NZ_VSRQ01000001.1"/>
</dbReference>
<keyword evidence="1" id="KW-0472">Membrane</keyword>
<evidence type="ECO:0000313" key="2">
    <source>
        <dbReference type="EMBL" id="TYK52438.1"/>
    </source>
</evidence>
<accession>A0A5D3FWM5</accession>
<dbReference type="EMBL" id="VSRQ01000001">
    <property type="protein sequence ID" value="TYK52438.1"/>
    <property type="molecule type" value="Genomic_DNA"/>
</dbReference>
<keyword evidence="1" id="KW-0812">Transmembrane</keyword>
<reference evidence="2 3" key="1">
    <citation type="submission" date="2019-08" db="EMBL/GenBank/DDBJ databases">
        <title>Actinomadura sp. nov. CYP1-5 isolated from mountain soil.</title>
        <authorList>
            <person name="Songsumanus A."/>
            <person name="Kuncharoen N."/>
            <person name="Kudo T."/>
            <person name="Yuki M."/>
            <person name="Igarashi Y."/>
            <person name="Tanasupawat S."/>
        </authorList>
    </citation>
    <scope>NUCLEOTIDE SEQUENCE [LARGE SCALE GENOMIC DNA]</scope>
    <source>
        <strain evidence="2 3">CYP1-5</strain>
    </source>
</reference>
<evidence type="ECO:0000256" key="1">
    <source>
        <dbReference type="SAM" id="Phobius"/>
    </source>
</evidence>
<evidence type="ECO:0000313" key="3">
    <source>
        <dbReference type="Proteomes" id="UP000323505"/>
    </source>
</evidence>
<sequence length="264" mass="27850">MTRTDLLVRAAAEAVMLSIAGDDWQSARASIVTWWSGIRPDQAGQVRDDLGLMHAELTAADAALRRDLAIEWEMRLARLVRAEPGHAGTLRPLLDEELGPRLPPSDRSRVHVIEMTGDVSGHGEIIIAGRDVEARRIRRIRRFDSADLFQLVLSGRGPGRLLIVIGLALVAVGMIRLAASFTGPCAPGTTPLPSDLPTASVALAVVFVGGLVVTAGSELAASKRGRLAAHWLITAVVVAGLAVAFLILTNGAAPDALFGRASCG</sequence>
<keyword evidence="1" id="KW-1133">Transmembrane helix</keyword>
<feature type="transmembrane region" description="Helical" evidence="1">
    <location>
        <begin position="161"/>
        <end position="179"/>
    </location>
</feature>
<feature type="transmembrane region" description="Helical" evidence="1">
    <location>
        <begin position="199"/>
        <end position="221"/>
    </location>
</feature>
<feature type="transmembrane region" description="Helical" evidence="1">
    <location>
        <begin position="228"/>
        <end position="248"/>
    </location>
</feature>